<dbReference type="RefSeq" id="XP_011208410.1">
    <property type="nucleotide sequence ID" value="XM_011210108.3"/>
</dbReference>
<dbReference type="InterPro" id="IPR040079">
    <property type="entry name" value="Glutathione_S-Trfase"/>
</dbReference>
<dbReference type="PANTHER" id="PTHR43969">
    <property type="entry name" value="GLUTATHIONE S TRANSFERASE D10, ISOFORM A-RELATED"/>
    <property type="match status" value="1"/>
</dbReference>
<dbReference type="InterPro" id="IPR036249">
    <property type="entry name" value="Thioredoxin-like_sf"/>
</dbReference>
<evidence type="ECO:0000313" key="6">
    <source>
        <dbReference type="RefSeq" id="XP_011208410.1"/>
    </source>
</evidence>
<dbReference type="PROSITE" id="PS50405">
    <property type="entry name" value="GST_CTER"/>
    <property type="match status" value="1"/>
</dbReference>
<dbReference type="OrthoDB" id="2309723at2759"/>
<evidence type="ECO:0000259" key="2">
    <source>
        <dbReference type="PROSITE" id="PS50404"/>
    </source>
</evidence>
<dbReference type="PANTHER" id="PTHR43969:SF9">
    <property type="entry name" value="GLUTATHIONE S TRANSFERASE D10, ISOFORM A-RELATED"/>
    <property type="match status" value="1"/>
</dbReference>
<dbReference type="SUPFAM" id="SSF47616">
    <property type="entry name" value="GST C-terminal domain-like"/>
    <property type="match status" value="1"/>
</dbReference>
<name>A0A034WM97_BACDO</name>
<organism evidence="4">
    <name type="scientific">Bactrocera dorsalis</name>
    <name type="common">Oriental fruit fly</name>
    <name type="synonym">Dacus dorsalis</name>
    <dbReference type="NCBI Taxonomy" id="27457"/>
    <lineage>
        <taxon>Eukaryota</taxon>
        <taxon>Metazoa</taxon>
        <taxon>Ecdysozoa</taxon>
        <taxon>Arthropoda</taxon>
        <taxon>Hexapoda</taxon>
        <taxon>Insecta</taxon>
        <taxon>Pterygota</taxon>
        <taxon>Neoptera</taxon>
        <taxon>Endopterygota</taxon>
        <taxon>Diptera</taxon>
        <taxon>Brachycera</taxon>
        <taxon>Muscomorpha</taxon>
        <taxon>Tephritoidea</taxon>
        <taxon>Tephritidae</taxon>
        <taxon>Bactrocera</taxon>
        <taxon>Bactrocera</taxon>
    </lineage>
</organism>
<accession>A0A034WM97</accession>
<dbReference type="Pfam" id="PF13417">
    <property type="entry name" value="GST_N_3"/>
    <property type="match status" value="1"/>
</dbReference>
<dbReference type="Gene3D" id="3.40.30.10">
    <property type="entry name" value="Glutaredoxin"/>
    <property type="match status" value="1"/>
</dbReference>
<keyword evidence="4" id="KW-0808">Transferase</keyword>
<evidence type="ECO:0000313" key="5">
    <source>
        <dbReference type="Proteomes" id="UP001652620"/>
    </source>
</evidence>
<proteinExistence type="predicted"/>
<dbReference type="KEGG" id="bdr:105229682"/>
<dbReference type="OMA" id="VVRYWQQ"/>
<dbReference type="SFLD" id="SFLDG00358">
    <property type="entry name" value="Main_(cytGST)"/>
    <property type="match status" value="1"/>
</dbReference>
<dbReference type="Pfam" id="PF00043">
    <property type="entry name" value="GST_C"/>
    <property type="match status" value="1"/>
</dbReference>
<dbReference type="SFLD" id="SFLDS00019">
    <property type="entry name" value="Glutathione_Transferase_(cytos"/>
    <property type="match status" value="1"/>
</dbReference>
<dbReference type="GeneID" id="105229682"/>
<dbReference type="Proteomes" id="UP001652620">
    <property type="component" value="Chromosome 3"/>
</dbReference>
<dbReference type="SFLD" id="SFLDG01153">
    <property type="entry name" value="Main.4:_Theta-like"/>
    <property type="match status" value="1"/>
</dbReference>
<dbReference type="InterPro" id="IPR010987">
    <property type="entry name" value="Glutathione-S-Trfase_C-like"/>
</dbReference>
<evidence type="ECO:0000259" key="3">
    <source>
        <dbReference type="PROSITE" id="PS50405"/>
    </source>
</evidence>
<dbReference type="AlphaFoldDB" id="A0A034WM97"/>
<dbReference type="EMBL" id="GAKP01003198">
    <property type="protein sequence ID" value="JAC55754.1"/>
    <property type="molecule type" value="Transcribed_RNA"/>
</dbReference>
<feature type="domain" description="GST C-terminal" evidence="3">
    <location>
        <begin position="89"/>
        <end position="217"/>
    </location>
</feature>
<reference evidence="6" key="2">
    <citation type="submission" date="2025-04" db="UniProtKB">
        <authorList>
            <consortium name="RefSeq"/>
        </authorList>
    </citation>
    <scope>IDENTIFICATION</scope>
    <source>
        <strain evidence="6">Punador</strain>
    </source>
</reference>
<dbReference type="GO" id="GO:0006749">
    <property type="term" value="P:glutathione metabolic process"/>
    <property type="evidence" value="ECO:0007669"/>
    <property type="project" value="TreeGrafter"/>
</dbReference>
<keyword evidence="5" id="KW-1185">Reference proteome</keyword>
<dbReference type="SUPFAM" id="SSF52833">
    <property type="entry name" value="Thioredoxin-like"/>
    <property type="match status" value="1"/>
</dbReference>
<sequence length="222" mass="24716">MGKIVLYGIEASPPVRSVLLTLNALDLPYEFIDVDLFAKANKSEEFLKINPGGTVPALLDDGQAILDSHAIIAYLASKYGKDDSLYPKDLVKRSVVDHRLFFEASMAFERALRGTTKPIIFDNETNVPQQKIDNITEVYGIVNKFLQDHPYVAGDNLTIADLSLITSISSMHAYIDSDAAKYPNLVAWIKRLEQLPYYEKANGNGTKQLIELIKSKNITIVP</sequence>
<dbReference type="Gene3D" id="1.20.1050.10">
    <property type="match status" value="1"/>
</dbReference>
<evidence type="ECO:0000313" key="4">
    <source>
        <dbReference type="EMBL" id="JAC55754.1"/>
    </source>
</evidence>
<dbReference type="InterPro" id="IPR004045">
    <property type="entry name" value="Glutathione_S-Trfase_N"/>
</dbReference>
<protein>
    <submittedName>
        <fullName evidence="4 6">Glutathione S-transferase 1</fullName>
    </submittedName>
</protein>
<dbReference type="GO" id="GO:0004364">
    <property type="term" value="F:glutathione transferase activity"/>
    <property type="evidence" value="ECO:0007669"/>
    <property type="project" value="TreeGrafter"/>
</dbReference>
<dbReference type="CDD" id="cd03177">
    <property type="entry name" value="GST_C_Delta_Epsilon"/>
    <property type="match status" value="1"/>
</dbReference>
<comment type="subunit">
    <text evidence="1">Homodimer.</text>
</comment>
<evidence type="ECO:0000256" key="1">
    <source>
        <dbReference type="ARBA" id="ARBA00011738"/>
    </source>
</evidence>
<reference evidence="4" key="1">
    <citation type="journal article" date="2014" name="BMC Genomics">
        <title>Characterizing the developmental transcriptome of the oriental fruit fly, Bactrocera dorsalis (Diptera: Tephritidae) through comparative genomic analysis with Drosophila melanogaster utilizing modENCODE datasets.</title>
        <authorList>
            <person name="Geib S.M."/>
            <person name="Calla B."/>
            <person name="Hall B."/>
            <person name="Hou S."/>
            <person name="Manoukis N.C."/>
        </authorList>
    </citation>
    <scope>NUCLEOTIDE SEQUENCE</scope>
    <source>
        <strain evidence="4">Punador</strain>
    </source>
</reference>
<dbReference type="FunFam" id="3.40.30.10:FF:000034">
    <property type="entry name" value="glutathione S-transferase 1"/>
    <property type="match status" value="1"/>
</dbReference>
<dbReference type="FunFam" id="1.20.1050.10:FF:000007">
    <property type="entry name" value="Glutathione S-transferase 1-1"/>
    <property type="match status" value="1"/>
</dbReference>
<dbReference type="PROSITE" id="PS50404">
    <property type="entry name" value="GST_NTER"/>
    <property type="match status" value="1"/>
</dbReference>
<dbReference type="InterPro" id="IPR004046">
    <property type="entry name" value="GST_C"/>
</dbReference>
<feature type="domain" description="GST N-terminal" evidence="2">
    <location>
        <begin position="2"/>
        <end position="83"/>
    </location>
</feature>
<gene>
    <name evidence="4" type="primary">GSTT1</name>
    <name evidence="6" type="synonym">LOC105229682</name>
</gene>
<dbReference type="InterPro" id="IPR036282">
    <property type="entry name" value="Glutathione-S-Trfase_C_sf"/>
</dbReference>